<accession>M1DGM1</accession>
<dbReference type="Proteomes" id="UP000011115">
    <property type="component" value="Unassembled WGS sequence"/>
</dbReference>
<evidence type="ECO:0000313" key="5">
    <source>
        <dbReference type="Proteomes" id="UP000011115"/>
    </source>
</evidence>
<protein>
    <recommendedName>
        <fullName evidence="3">CCHC-type domain-containing protein</fullName>
    </recommendedName>
</protein>
<dbReference type="Gramene" id="PGSC0003DMT400088745">
    <property type="protein sequence ID" value="PGSC0003DMT400088745"/>
    <property type="gene ID" value="PGSC0003DMG400038316"/>
</dbReference>
<organism evidence="4 5">
    <name type="scientific">Solanum tuberosum</name>
    <name type="common">Potato</name>
    <dbReference type="NCBI Taxonomy" id="4113"/>
    <lineage>
        <taxon>Eukaryota</taxon>
        <taxon>Viridiplantae</taxon>
        <taxon>Streptophyta</taxon>
        <taxon>Embryophyta</taxon>
        <taxon>Tracheophyta</taxon>
        <taxon>Spermatophyta</taxon>
        <taxon>Magnoliopsida</taxon>
        <taxon>eudicotyledons</taxon>
        <taxon>Gunneridae</taxon>
        <taxon>Pentapetalae</taxon>
        <taxon>asterids</taxon>
        <taxon>lamiids</taxon>
        <taxon>Solanales</taxon>
        <taxon>Solanaceae</taxon>
        <taxon>Solanoideae</taxon>
        <taxon>Solaneae</taxon>
        <taxon>Solanum</taxon>
    </lineage>
</organism>
<dbReference type="PaxDb" id="4113-PGSC0003DMT400088745"/>
<reference evidence="5" key="1">
    <citation type="journal article" date="2011" name="Nature">
        <title>Genome sequence and analysis of the tuber crop potato.</title>
        <authorList>
            <consortium name="The Potato Genome Sequencing Consortium"/>
        </authorList>
    </citation>
    <scope>NUCLEOTIDE SEQUENCE [LARGE SCALE GENOMIC DNA]</scope>
    <source>
        <strain evidence="5">cv. DM1-3 516 R44</strain>
    </source>
</reference>
<dbReference type="Gene3D" id="4.10.60.10">
    <property type="entry name" value="Zinc finger, CCHC-type"/>
    <property type="match status" value="1"/>
</dbReference>
<sequence>MTTTRANVRRNEEDNVDQEVPPQAPIDPLAVNVTNENFRCGCLAGMEGCYGCGESGHKMRDCPRTKAKGRQKKKIRFYAPQARGEHDFPTNVAPVKANSHNKKMNYALWLLKKLYLAWHSQSLTAFTEGLDPWPPLSRYFLHIRRGLLCRCVRGEKSYVYRL</sequence>
<dbReference type="HOGENOM" id="CLU_1638329_0_0_1"/>
<dbReference type="GO" id="GO:0008270">
    <property type="term" value="F:zinc ion binding"/>
    <property type="evidence" value="ECO:0007669"/>
    <property type="project" value="UniProtKB-KW"/>
</dbReference>
<feature type="region of interest" description="Disordered" evidence="2">
    <location>
        <begin position="1"/>
        <end position="27"/>
    </location>
</feature>
<dbReference type="InParanoid" id="M1DGM1"/>
<evidence type="ECO:0000259" key="3">
    <source>
        <dbReference type="PROSITE" id="PS50158"/>
    </source>
</evidence>
<proteinExistence type="predicted"/>
<keyword evidence="1" id="KW-0479">Metal-binding</keyword>
<dbReference type="PROSITE" id="PS50158">
    <property type="entry name" value="ZF_CCHC"/>
    <property type="match status" value="1"/>
</dbReference>
<dbReference type="Pfam" id="PF00098">
    <property type="entry name" value="zf-CCHC"/>
    <property type="match status" value="1"/>
</dbReference>
<dbReference type="SMART" id="SM00343">
    <property type="entry name" value="ZnF_C2HC"/>
    <property type="match status" value="1"/>
</dbReference>
<dbReference type="InterPro" id="IPR001878">
    <property type="entry name" value="Znf_CCHC"/>
</dbReference>
<reference evidence="4" key="2">
    <citation type="submission" date="2015-06" db="UniProtKB">
        <authorList>
            <consortium name="EnsemblPlants"/>
        </authorList>
    </citation>
    <scope>IDENTIFICATION</scope>
    <source>
        <strain evidence="4">DM1-3 516 R44</strain>
    </source>
</reference>
<name>M1DGM1_SOLTU</name>
<dbReference type="SUPFAM" id="SSF57756">
    <property type="entry name" value="Retrovirus zinc finger-like domains"/>
    <property type="match status" value="1"/>
</dbReference>
<dbReference type="GO" id="GO:0003676">
    <property type="term" value="F:nucleic acid binding"/>
    <property type="evidence" value="ECO:0007669"/>
    <property type="project" value="InterPro"/>
</dbReference>
<evidence type="ECO:0000256" key="1">
    <source>
        <dbReference type="PROSITE-ProRule" id="PRU00047"/>
    </source>
</evidence>
<dbReference type="AlphaFoldDB" id="M1DGM1"/>
<keyword evidence="1" id="KW-0862">Zinc</keyword>
<evidence type="ECO:0000313" key="4">
    <source>
        <dbReference type="EnsemblPlants" id="PGSC0003DMT400088745"/>
    </source>
</evidence>
<keyword evidence="5" id="KW-1185">Reference proteome</keyword>
<dbReference type="InterPro" id="IPR036875">
    <property type="entry name" value="Znf_CCHC_sf"/>
</dbReference>
<dbReference type="EnsemblPlants" id="PGSC0003DMT400088745">
    <property type="protein sequence ID" value="PGSC0003DMT400088745"/>
    <property type="gene ID" value="PGSC0003DMG400038316"/>
</dbReference>
<keyword evidence="1" id="KW-0863">Zinc-finger</keyword>
<evidence type="ECO:0000256" key="2">
    <source>
        <dbReference type="SAM" id="MobiDB-lite"/>
    </source>
</evidence>
<feature type="domain" description="CCHC-type" evidence="3">
    <location>
        <begin position="49"/>
        <end position="64"/>
    </location>
</feature>